<dbReference type="HOGENOM" id="CLU_037612_1_4_9"/>
<dbReference type="PATRIC" id="fig|1036673.3.peg.401"/>
<evidence type="ECO:0000313" key="3">
    <source>
        <dbReference type="Proteomes" id="UP000006620"/>
    </source>
</evidence>
<dbReference type="SUPFAM" id="SSF52540">
    <property type="entry name" value="P-loop containing nucleoside triphosphate hydrolases"/>
    <property type="match status" value="1"/>
</dbReference>
<organism evidence="2 3">
    <name type="scientific">Paenibacillus mucilaginosus (strain KNP414)</name>
    <dbReference type="NCBI Taxonomy" id="1036673"/>
    <lineage>
        <taxon>Bacteria</taxon>
        <taxon>Bacillati</taxon>
        <taxon>Bacillota</taxon>
        <taxon>Bacilli</taxon>
        <taxon>Bacillales</taxon>
        <taxon>Paenibacillaceae</taxon>
        <taxon>Paenibacillus</taxon>
    </lineage>
</organism>
<dbReference type="InterPro" id="IPR025669">
    <property type="entry name" value="AAA_dom"/>
</dbReference>
<gene>
    <name evidence="2" type="ordered locus">KNP414_00449</name>
</gene>
<name>F8FPC4_PAEMK</name>
<evidence type="ECO:0000259" key="1">
    <source>
        <dbReference type="Pfam" id="PF13614"/>
    </source>
</evidence>
<dbReference type="Pfam" id="PF13614">
    <property type="entry name" value="AAA_31"/>
    <property type="match status" value="1"/>
</dbReference>
<proteinExistence type="predicted"/>
<dbReference type="Proteomes" id="UP000006620">
    <property type="component" value="Chromosome"/>
</dbReference>
<dbReference type="KEGG" id="pms:KNP414_00449"/>
<dbReference type="PANTHER" id="PTHR13696:SF52">
    <property type="entry name" value="PARA FAMILY PROTEIN CT_582"/>
    <property type="match status" value="1"/>
</dbReference>
<dbReference type="AlphaFoldDB" id="F8FPC4"/>
<protein>
    <submittedName>
        <fullName evidence="2">Putative partition protein/ATPase</fullName>
    </submittedName>
</protein>
<sequence>MGNVIAVCMNKGGVGKTTLVTHLAAVLASGADPAKVLVVDIDPQGNAAVVFGRDPDRLERGSTADVLLRGTPLADITVPVSDHLDLAPASDELNGSEVQVLGQPGRYARPLHLLKEAVGRVKKEYDWILIDCPPSLGLLTANAVKAADGVLVPFVPEAFSVKGLQRVVQAIEGLRDEGSPSPRIVGVAATMVDSRSTLHGELLASARAYCAAQGFPMLETVIPRSIRYANAAAYEGRPAVWSDRSHPAVAPYFELTKEVLAHAVPKKRTAR</sequence>
<evidence type="ECO:0000313" key="2">
    <source>
        <dbReference type="EMBL" id="AEI39074.1"/>
    </source>
</evidence>
<dbReference type="CDD" id="cd02042">
    <property type="entry name" value="ParAB_family"/>
    <property type="match status" value="1"/>
</dbReference>
<dbReference type="InterPro" id="IPR027417">
    <property type="entry name" value="P-loop_NTPase"/>
</dbReference>
<dbReference type="Gene3D" id="3.40.50.300">
    <property type="entry name" value="P-loop containing nucleotide triphosphate hydrolases"/>
    <property type="match status" value="1"/>
</dbReference>
<accession>F8FPC4</accession>
<dbReference type="EMBL" id="CP002869">
    <property type="protein sequence ID" value="AEI39074.1"/>
    <property type="molecule type" value="Genomic_DNA"/>
</dbReference>
<dbReference type="PANTHER" id="PTHR13696">
    <property type="entry name" value="P-LOOP CONTAINING NUCLEOSIDE TRIPHOSPHATE HYDROLASE"/>
    <property type="match status" value="1"/>
</dbReference>
<feature type="domain" description="AAA" evidence="1">
    <location>
        <begin position="3"/>
        <end position="177"/>
    </location>
</feature>
<dbReference type="InterPro" id="IPR050678">
    <property type="entry name" value="DNA_Partitioning_ATPase"/>
</dbReference>
<reference evidence="2 3" key="2">
    <citation type="journal article" date="2013" name="Genome Announc.">
        <title>Genome Sequence of Growth-Improving Paenibacillus mucilaginosus Strain KNP414.</title>
        <authorList>
            <person name="Lu J.J."/>
            <person name="Wang J.F."/>
            <person name="Hu X.F."/>
        </authorList>
    </citation>
    <scope>NUCLEOTIDE SEQUENCE [LARGE SCALE GENOMIC DNA]</scope>
    <source>
        <strain evidence="2 3">KNP414</strain>
    </source>
</reference>
<reference evidence="3" key="1">
    <citation type="submission" date="2011-06" db="EMBL/GenBank/DDBJ databases">
        <title>Complete genome sequence of Paenibacillus mucilaginosus KNP414.</title>
        <authorList>
            <person name="Wang J."/>
            <person name="Hu S."/>
            <person name="Hu X."/>
            <person name="Zhang B."/>
            <person name="Dong D."/>
            <person name="Zhang S."/>
            <person name="Zhao K."/>
            <person name="Wu D."/>
        </authorList>
    </citation>
    <scope>NUCLEOTIDE SEQUENCE [LARGE SCALE GENOMIC DNA]</scope>
    <source>
        <strain evidence="3">KNP414</strain>
    </source>
</reference>
<dbReference type="RefSeq" id="WP_013914240.1">
    <property type="nucleotide sequence ID" value="NC_015690.1"/>
</dbReference>